<protein>
    <submittedName>
        <fullName evidence="1">Uncharacterized protein</fullName>
    </submittedName>
</protein>
<accession>A0A6C0LVC4</accession>
<proteinExistence type="predicted"/>
<dbReference type="AlphaFoldDB" id="A0A6C0LVC4"/>
<name>A0A6C0LVC4_9ZZZZ</name>
<organism evidence="1">
    <name type="scientific">viral metagenome</name>
    <dbReference type="NCBI Taxonomy" id="1070528"/>
    <lineage>
        <taxon>unclassified sequences</taxon>
        <taxon>metagenomes</taxon>
        <taxon>organismal metagenomes</taxon>
    </lineage>
</organism>
<evidence type="ECO:0000313" key="1">
    <source>
        <dbReference type="EMBL" id="QHU33514.1"/>
    </source>
</evidence>
<sequence length="199" mass="22987">MSFANKTRQINPAIRYNISGNVPDHVISASTALYSDREHISNMKSPLFAATVSYLHSGPYPAIDLMYWPFTHNEYGEGVVDIPMCQCNFETGRILSLVPSFVNAGYYISIVGNDRETFVAVYTKFRRADHNSYWNYNLVLYPTDPVHLICRNLFKIIIKLQRWKWRALKKGYAPPEGRLFNDAKRSFDEMMECCANTKH</sequence>
<reference evidence="1" key="1">
    <citation type="journal article" date="2020" name="Nature">
        <title>Giant virus diversity and host interactions through global metagenomics.</title>
        <authorList>
            <person name="Schulz F."/>
            <person name="Roux S."/>
            <person name="Paez-Espino D."/>
            <person name="Jungbluth S."/>
            <person name="Walsh D.A."/>
            <person name="Denef V.J."/>
            <person name="McMahon K.D."/>
            <person name="Konstantinidis K.T."/>
            <person name="Eloe-Fadrosh E.A."/>
            <person name="Kyrpides N.C."/>
            <person name="Woyke T."/>
        </authorList>
    </citation>
    <scope>NUCLEOTIDE SEQUENCE</scope>
    <source>
        <strain evidence="1">GVMAG-S-1016704-121</strain>
    </source>
</reference>
<dbReference type="EMBL" id="MN740558">
    <property type="protein sequence ID" value="QHU33514.1"/>
    <property type="molecule type" value="Genomic_DNA"/>
</dbReference>